<dbReference type="InterPro" id="IPR012902">
    <property type="entry name" value="N_methyl_site"/>
</dbReference>
<keyword evidence="1" id="KW-1133">Transmembrane helix</keyword>
<dbReference type="PATRIC" id="fig|1618592.3.peg.386"/>
<dbReference type="AlphaFoldDB" id="A0A0G0IDL2"/>
<dbReference type="EMBL" id="LBTW01000019">
    <property type="protein sequence ID" value="KKQ49080.1"/>
    <property type="molecule type" value="Genomic_DNA"/>
</dbReference>
<evidence type="ECO:0008006" key="4">
    <source>
        <dbReference type="Google" id="ProtNLM"/>
    </source>
</evidence>
<keyword evidence="1" id="KW-0812">Transmembrane</keyword>
<accession>A0A0G0IDL2</accession>
<dbReference type="SUPFAM" id="SSF54523">
    <property type="entry name" value="Pili subunits"/>
    <property type="match status" value="1"/>
</dbReference>
<gene>
    <name evidence="2" type="ORF">US67_C0019G0014</name>
</gene>
<protein>
    <recommendedName>
        <fullName evidence="4">General secretion pathway protein G</fullName>
    </recommendedName>
</protein>
<sequence>MNKRKINMIKGVITNRAFTIIELLIVMAIIGILATTMVLILNPATMLARARDSQRDTDINSIVMLIRQYASDHSGTLPDTDGDPDTSNFPTSLTCIGTSPACFDLASAGDDDEAIVPDYTAALPKDPKTGVDENIGYLIMVDTYNHITASASGETKTINVTK</sequence>
<dbReference type="Proteomes" id="UP000034366">
    <property type="component" value="Unassembled WGS sequence"/>
</dbReference>
<organism evidence="2 3">
    <name type="scientific">Candidatus Woesebacteria bacterium GW2011_GWD1_38_10</name>
    <dbReference type="NCBI Taxonomy" id="1618592"/>
    <lineage>
        <taxon>Bacteria</taxon>
        <taxon>Candidatus Woeseibacteriota</taxon>
    </lineage>
</organism>
<name>A0A0G0IDL2_9BACT</name>
<keyword evidence="1" id="KW-0472">Membrane</keyword>
<evidence type="ECO:0000256" key="1">
    <source>
        <dbReference type="SAM" id="Phobius"/>
    </source>
</evidence>
<feature type="transmembrane region" description="Helical" evidence="1">
    <location>
        <begin position="20"/>
        <end position="41"/>
    </location>
</feature>
<evidence type="ECO:0000313" key="3">
    <source>
        <dbReference type="Proteomes" id="UP000034366"/>
    </source>
</evidence>
<evidence type="ECO:0000313" key="2">
    <source>
        <dbReference type="EMBL" id="KKQ49080.1"/>
    </source>
</evidence>
<proteinExistence type="predicted"/>
<dbReference type="Pfam" id="PF07963">
    <property type="entry name" value="N_methyl"/>
    <property type="match status" value="1"/>
</dbReference>
<reference evidence="2 3" key="1">
    <citation type="journal article" date="2015" name="Nature">
        <title>rRNA introns, odd ribosomes, and small enigmatic genomes across a large radiation of phyla.</title>
        <authorList>
            <person name="Brown C.T."/>
            <person name="Hug L.A."/>
            <person name="Thomas B.C."/>
            <person name="Sharon I."/>
            <person name="Castelle C.J."/>
            <person name="Singh A."/>
            <person name="Wilkins M.J."/>
            <person name="Williams K.H."/>
            <person name="Banfield J.F."/>
        </authorList>
    </citation>
    <scope>NUCLEOTIDE SEQUENCE [LARGE SCALE GENOMIC DNA]</scope>
</reference>
<dbReference type="Gene3D" id="3.30.700.10">
    <property type="entry name" value="Glycoprotein, Type 4 Pilin"/>
    <property type="match status" value="1"/>
</dbReference>
<comment type="caution">
    <text evidence="2">The sequence shown here is derived from an EMBL/GenBank/DDBJ whole genome shotgun (WGS) entry which is preliminary data.</text>
</comment>
<dbReference type="NCBIfam" id="TIGR02532">
    <property type="entry name" value="IV_pilin_GFxxxE"/>
    <property type="match status" value="1"/>
</dbReference>
<dbReference type="InterPro" id="IPR045584">
    <property type="entry name" value="Pilin-like"/>
</dbReference>